<protein>
    <recommendedName>
        <fullName evidence="1">Helix-turn-helix domain-containing protein</fullName>
    </recommendedName>
</protein>
<proteinExistence type="predicted"/>
<gene>
    <name evidence="2" type="primary">Acey_s0555.g3375</name>
    <name evidence="2" type="ORF">Y032_0555g3375</name>
</gene>
<keyword evidence="3" id="KW-1185">Reference proteome</keyword>
<reference evidence="3" key="1">
    <citation type="journal article" date="2015" name="Nat. Genet.">
        <title>The genome and transcriptome of the zoonotic hookworm Ancylostoma ceylanicum identify infection-specific gene families.</title>
        <authorList>
            <person name="Schwarz E.M."/>
            <person name="Hu Y."/>
            <person name="Antoshechkin I."/>
            <person name="Miller M.M."/>
            <person name="Sternberg P.W."/>
            <person name="Aroian R.V."/>
        </authorList>
    </citation>
    <scope>NUCLEOTIDE SEQUENCE</scope>
    <source>
        <strain evidence="3">HY135</strain>
    </source>
</reference>
<dbReference type="AlphaFoldDB" id="A0A016WPR3"/>
<comment type="caution">
    <text evidence="2">The sequence shown here is derived from an EMBL/GenBank/DDBJ whole genome shotgun (WGS) entry which is preliminary data.</text>
</comment>
<organism evidence="2 3">
    <name type="scientific">Ancylostoma ceylanicum</name>
    <dbReference type="NCBI Taxonomy" id="53326"/>
    <lineage>
        <taxon>Eukaryota</taxon>
        <taxon>Metazoa</taxon>
        <taxon>Ecdysozoa</taxon>
        <taxon>Nematoda</taxon>
        <taxon>Chromadorea</taxon>
        <taxon>Rhabditida</taxon>
        <taxon>Rhabditina</taxon>
        <taxon>Rhabditomorpha</taxon>
        <taxon>Strongyloidea</taxon>
        <taxon>Ancylostomatidae</taxon>
        <taxon>Ancylostomatinae</taxon>
        <taxon>Ancylostoma</taxon>
    </lineage>
</organism>
<sequence length="91" mass="10344">MLHSRSAHSTCTKVNVARNLKKTSERIAANDEESDKIIRRILYENGYKNGRMNTWRPHLAPDGIALVLPYVNKHISKQVNIVVKDADSQCN</sequence>
<name>A0A016WPR3_9BILA</name>
<dbReference type="Proteomes" id="UP000024635">
    <property type="component" value="Unassembled WGS sequence"/>
</dbReference>
<evidence type="ECO:0000313" key="2">
    <source>
        <dbReference type="EMBL" id="EYC41814.1"/>
    </source>
</evidence>
<evidence type="ECO:0000259" key="1">
    <source>
        <dbReference type="Pfam" id="PF26215"/>
    </source>
</evidence>
<accession>A0A016WPR3</accession>
<feature type="domain" description="Helix-turn-helix" evidence="1">
    <location>
        <begin position="1"/>
        <end position="52"/>
    </location>
</feature>
<dbReference type="EMBL" id="JARK01000155">
    <property type="protein sequence ID" value="EYC41814.1"/>
    <property type="molecule type" value="Genomic_DNA"/>
</dbReference>
<dbReference type="Pfam" id="PF26215">
    <property type="entry name" value="HTH_animal"/>
    <property type="match status" value="1"/>
</dbReference>
<dbReference type="InterPro" id="IPR058912">
    <property type="entry name" value="HTH_animal"/>
</dbReference>
<evidence type="ECO:0000313" key="3">
    <source>
        <dbReference type="Proteomes" id="UP000024635"/>
    </source>
</evidence>